<dbReference type="SUPFAM" id="SSF47384">
    <property type="entry name" value="Homodimeric domain of signal transducing histidine kinase"/>
    <property type="match status" value="1"/>
</dbReference>
<dbReference type="InterPro" id="IPR036097">
    <property type="entry name" value="HisK_dim/P_sf"/>
</dbReference>
<dbReference type="AlphaFoldDB" id="A0A1M7YXT7"/>
<dbReference type="InterPro" id="IPR003661">
    <property type="entry name" value="HisK_dim/P_dom"/>
</dbReference>
<dbReference type="InterPro" id="IPR005467">
    <property type="entry name" value="His_kinase_dom"/>
</dbReference>
<accession>A0A1M7YXT7</accession>
<evidence type="ECO:0000256" key="2">
    <source>
        <dbReference type="ARBA" id="ARBA00012438"/>
    </source>
</evidence>
<name>A0A1M7YXT7_9VIBR</name>
<keyword evidence="6" id="KW-1185">Reference proteome</keyword>
<evidence type="ECO:0000313" key="6">
    <source>
        <dbReference type="Proteomes" id="UP000184600"/>
    </source>
</evidence>
<reference evidence="6" key="1">
    <citation type="submission" date="2016-12" db="EMBL/GenBank/DDBJ databases">
        <authorList>
            <person name="Rodrigo-Torres L."/>
            <person name="Arahal R.D."/>
            <person name="Lucena T."/>
        </authorList>
    </citation>
    <scope>NUCLEOTIDE SEQUENCE [LARGE SCALE GENOMIC DNA]</scope>
</reference>
<dbReference type="GO" id="GO:0000155">
    <property type="term" value="F:phosphorelay sensor kinase activity"/>
    <property type="evidence" value="ECO:0007669"/>
    <property type="project" value="InterPro"/>
</dbReference>
<dbReference type="PANTHER" id="PTHR43065:SF50">
    <property type="entry name" value="HISTIDINE KINASE"/>
    <property type="match status" value="1"/>
</dbReference>
<dbReference type="PROSITE" id="PS50109">
    <property type="entry name" value="HIS_KIN"/>
    <property type="match status" value="1"/>
</dbReference>
<evidence type="ECO:0000259" key="4">
    <source>
        <dbReference type="PROSITE" id="PS50109"/>
    </source>
</evidence>
<organism evidence="5 6">
    <name type="scientific">Vibrio quintilis</name>
    <dbReference type="NCBI Taxonomy" id="1117707"/>
    <lineage>
        <taxon>Bacteria</taxon>
        <taxon>Pseudomonadati</taxon>
        <taxon>Pseudomonadota</taxon>
        <taxon>Gammaproteobacteria</taxon>
        <taxon>Vibrionales</taxon>
        <taxon>Vibrionaceae</taxon>
        <taxon>Vibrio</taxon>
    </lineage>
</organism>
<dbReference type="EC" id="2.7.13.3" evidence="2"/>
<dbReference type="Proteomes" id="UP000184600">
    <property type="component" value="Unassembled WGS sequence"/>
</dbReference>
<keyword evidence="5" id="KW-0808">Transferase</keyword>
<dbReference type="CDD" id="cd00082">
    <property type="entry name" value="HisKA"/>
    <property type="match status" value="1"/>
</dbReference>
<evidence type="ECO:0000256" key="3">
    <source>
        <dbReference type="ARBA" id="ARBA00022553"/>
    </source>
</evidence>
<dbReference type="SMART" id="SM00387">
    <property type="entry name" value="HATPase_c"/>
    <property type="match status" value="1"/>
</dbReference>
<sequence length="442" mass="49832">MPDSQLKTHQVHVLSGNQCDHHPDQQFAVSLMKILLASGSRLNCIERFMDMMHHTFPDIQLCLFSAHSESRLSLICSRPQVTDVASERFFPVLSAERCCTINDLMSSEVWKVSYADLFPGVSQCLLFSTNMNTRYYTLMVISAAEDVEREPWFQKFCYTCEIIHTVSEYMTFVETHFEQAEHIQQREKFASLGQLAAGVAHEINNPLAFIMSNYNTLNSYFSQLRTFIGQSGLVLDDSVTFLLEDSEAILSETYEGLTRIQSIVSSLNVYEHESVGTQRQIDLRDVISTALSMVQGEISLKADIEYQTPDEPFYVIGYPARLQQVIIHLVVNALQSITHDEGRIFLHLRSEKAVQNPGKKIIFLVIEDNGKGIPEDYLTRIFEPFFTTKRVGDGAGLGLSVAKEVIEEHHGQISIESVVEQGTKVLIRLPGLACVTGENDAF</sequence>
<dbReference type="RefSeq" id="WP_073584359.1">
    <property type="nucleotide sequence ID" value="NZ_AP024897.1"/>
</dbReference>
<dbReference type="Gene3D" id="1.10.287.130">
    <property type="match status" value="1"/>
</dbReference>
<dbReference type="PANTHER" id="PTHR43065">
    <property type="entry name" value="SENSOR HISTIDINE KINASE"/>
    <property type="match status" value="1"/>
</dbReference>
<evidence type="ECO:0000256" key="1">
    <source>
        <dbReference type="ARBA" id="ARBA00000085"/>
    </source>
</evidence>
<dbReference type="InterPro" id="IPR036890">
    <property type="entry name" value="HATPase_C_sf"/>
</dbReference>
<dbReference type="Pfam" id="PF02518">
    <property type="entry name" value="HATPase_c"/>
    <property type="match status" value="1"/>
</dbReference>
<dbReference type="InterPro" id="IPR003594">
    <property type="entry name" value="HATPase_dom"/>
</dbReference>
<keyword evidence="3" id="KW-0597">Phosphoprotein</keyword>
<dbReference type="InterPro" id="IPR004358">
    <property type="entry name" value="Sig_transdc_His_kin-like_C"/>
</dbReference>
<evidence type="ECO:0000313" key="5">
    <source>
        <dbReference type="EMBL" id="SHO57438.1"/>
    </source>
</evidence>
<dbReference type="Gene3D" id="3.30.565.10">
    <property type="entry name" value="Histidine kinase-like ATPase, C-terminal domain"/>
    <property type="match status" value="1"/>
</dbReference>
<gene>
    <name evidence="5" type="primary">zraS_3</name>
    <name evidence="5" type="ORF">VQ7734_03207</name>
</gene>
<proteinExistence type="predicted"/>
<comment type="catalytic activity">
    <reaction evidence="1">
        <text>ATP + protein L-histidine = ADP + protein N-phospho-L-histidine.</text>
        <dbReference type="EC" id="2.7.13.3"/>
    </reaction>
</comment>
<dbReference type="EMBL" id="FRFG01000039">
    <property type="protein sequence ID" value="SHO57438.1"/>
    <property type="molecule type" value="Genomic_DNA"/>
</dbReference>
<dbReference type="SUPFAM" id="SSF55874">
    <property type="entry name" value="ATPase domain of HSP90 chaperone/DNA topoisomerase II/histidine kinase"/>
    <property type="match status" value="1"/>
</dbReference>
<feature type="domain" description="Histidine kinase" evidence="4">
    <location>
        <begin position="198"/>
        <end position="433"/>
    </location>
</feature>
<dbReference type="OrthoDB" id="1931120at2"/>
<dbReference type="PRINTS" id="PR00344">
    <property type="entry name" value="BCTRLSENSOR"/>
</dbReference>
<dbReference type="STRING" id="1117707.VQ7734_03207"/>
<protein>
    <recommendedName>
        <fullName evidence="2">histidine kinase</fullName>
        <ecNumber evidence="2">2.7.13.3</ecNumber>
    </recommendedName>
</protein>